<feature type="region of interest" description="Disordered" evidence="1">
    <location>
        <begin position="278"/>
        <end position="300"/>
    </location>
</feature>
<dbReference type="AlphaFoldDB" id="A0A7R9I4X5"/>
<feature type="compositionally biased region" description="Low complexity" evidence="1">
    <location>
        <begin position="587"/>
        <end position="598"/>
    </location>
</feature>
<sequence length="606" mass="67297">MLSKLLDAELPNPTSHASKNRTSPVTPSRSSRVLSSCRLIIIARTLDRAERMLVCAANSCPPSHVTTISLPDPSLSNRAMSCERLFFSVSVQHRATHITQLPLLHLGIKYPELEPNLDLPRLFHTTAEKVEAKNHGIGQAPALRSLPIPHRQVPASLNIVHVVVEGWAVMELFLFDALRILLDEPLHPTEIRTSILPPSAVELNTTSALANYATEAGEIRGNQGKVGKEPVQDRIEKARLLGSMEEGRRPRGRPGNKRLSKIGKMVVILLPHLTTLSNSTPMPYPSPTTHPPSSWLQPRGAQNSTEGFVFKGPFPRRVFERIRLVDCIITVRGTDRCALAWYGSGVPSLAHNIESKLEKIKVSVDHHRGPSCSFVRHRKVLVTSIRSEEVQWMPVVIRSVISPKTYLTMVKGQCSGDEWTDEAIDMFEELARVAKWELMMARVNCYKERSSKRAKRAGSPVPCVELYDTSNKQHAECEAPSFITKIFDGATVIHVLPIVETSTLKEYSDVMFLPWLHTQQHIGKRIPATSQEEVDSRIVLRIISAAQSGLRSIMTNSVDTDVFVILIGMDLPRIRECYFDPSHLPVSSPGHSGSTSGGYRKSPSLG</sequence>
<reference evidence="2" key="1">
    <citation type="submission" date="2020-11" db="EMBL/GenBank/DDBJ databases">
        <authorList>
            <person name="Tran Van P."/>
        </authorList>
    </citation>
    <scope>NUCLEOTIDE SEQUENCE</scope>
</reference>
<dbReference type="InterPro" id="IPR035437">
    <property type="entry name" value="SNase_OB-fold_sf"/>
</dbReference>
<dbReference type="Gene3D" id="2.40.50.90">
    <property type="match status" value="1"/>
</dbReference>
<name>A0A7R9I4X5_9NEOP</name>
<dbReference type="EMBL" id="OD569030">
    <property type="protein sequence ID" value="CAD7447593.1"/>
    <property type="molecule type" value="Genomic_DNA"/>
</dbReference>
<evidence type="ECO:0000313" key="2">
    <source>
        <dbReference type="EMBL" id="CAD7447593.1"/>
    </source>
</evidence>
<gene>
    <name evidence="2" type="ORF">TBIB3V08_LOCUS9903</name>
</gene>
<organism evidence="2">
    <name type="scientific">Timema bartmani</name>
    <dbReference type="NCBI Taxonomy" id="61472"/>
    <lineage>
        <taxon>Eukaryota</taxon>
        <taxon>Metazoa</taxon>
        <taxon>Ecdysozoa</taxon>
        <taxon>Arthropoda</taxon>
        <taxon>Hexapoda</taxon>
        <taxon>Insecta</taxon>
        <taxon>Pterygota</taxon>
        <taxon>Neoptera</taxon>
        <taxon>Polyneoptera</taxon>
        <taxon>Phasmatodea</taxon>
        <taxon>Timematodea</taxon>
        <taxon>Timematoidea</taxon>
        <taxon>Timematidae</taxon>
        <taxon>Timema</taxon>
    </lineage>
</organism>
<feature type="region of interest" description="Disordered" evidence="1">
    <location>
        <begin position="1"/>
        <end position="29"/>
    </location>
</feature>
<protein>
    <submittedName>
        <fullName evidence="2">Uncharacterized protein</fullName>
    </submittedName>
</protein>
<accession>A0A7R9I4X5</accession>
<evidence type="ECO:0000256" key="1">
    <source>
        <dbReference type="SAM" id="MobiDB-lite"/>
    </source>
</evidence>
<feature type="region of interest" description="Disordered" evidence="1">
    <location>
        <begin position="586"/>
        <end position="606"/>
    </location>
</feature>
<proteinExistence type="predicted"/>